<proteinExistence type="predicted"/>
<dbReference type="AlphaFoldDB" id="A0A7W0AG92"/>
<dbReference type="InterPro" id="IPR025484">
    <property type="entry name" value="DUF4376"/>
</dbReference>
<reference evidence="3 5" key="1">
    <citation type="submission" date="2020-05" db="EMBL/GenBank/DDBJ databases">
        <title>Comparative genomic analysis of denitrifying bacteria from Halomonas genus.</title>
        <authorList>
            <person name="Wang L."/>
            <person name="Shao Z."/>
        </authorList>
    </citation>
    <scope>NUCLEOTIDE SEQUENCE [LARGE SCALE GENOMIC DNA]</scope>
    <source>
        <strain evidence="3 5">DSM 17331</strain>
    </source>
</reference>
<reference evidence="2 4" key="2">
    <citation type="submission" date="2020-07" db="EMBL/GenBank/DDBJ databases">
        <title>Identification of Halomonas strains.</title>
        <authorList>
            <person name="Xiao Z."/>
            <person name="Shen J."/>
        </authorList>
    </citation>
    <scope>NUCLEOTIDE SEQUENCE [LARGE SCALE GENOMIC DNA]</scope>
    <source>
        <strain evidence="2 4">DSM 17331</strain>
    </source>
</reference>
<dbReference type="Proteomes" id="UP000814353">
    <property type="component" value="Unassembled WGS sequence"/>
</dbReference>
<gene>
    <name evidence="2" type="ORF">H1D44_20015</name>
    <name evidence="3" type="ORF">HOP48_20270</name>
</gene>
<evidence type="ECO:0000313" key="3">
    <source>
        <dbReference type="EMBL" id="MCG6663860.1"/>
    </source>
</evidence>
<evidence type="ECO:0000259" key="1">
    <source>
        <dbReference type="Pfam" id="PF14301"/>
    </source>
</evidence>
<dbReference type="RefSeq" id="WP_181517038.1">
    <property type="nucleotide sequence ID" value="NZ_JABFUB010000039.1"/>
</dbReference>
<evidence type="ECO:0000313" key="5">
    <source>
        <dbReference type="Proteomes" id="UP000814353"/>
    </source>
</evidence>
<dbReference type="Proteomes" id="UP000518091">
    <property type="component" value="Unassembled WGS sequence"/>
</dbReference>
<comment type="caution">
    <text evidence="2">The sequence shown here is derived from an EMBL/GenBank/DDBJ whole genome shotgun (WGS) entry which is preliminary data.</text>
</comment>
<dbReference type="Pfam" id="PF14301">
    <property type="entry name" value="DUF4376"/>
    <property type="match status" value="1"/>
</dbReference>
<accession>A0A7W0AG92</accession>
<name>A0A7W0AG92_9GAMM</name>
<feature type="domain" description="DUF4376" evidence="1">
    <location>
        <begin position="25"/>
        <end position="134"/>
    </location>
</feature>
<dbReference type="EMBL" id="JABFUB010000039">
    <property type="protein sequence ID" value="MCG6663860.1"/>
    <property type="molecule type" value="Genomic_DNA"/>
</dbReference>
<keyword evidence="5" id="KW-1185">Reference proteome</keyword>
<sequence>MIPIITDGAHVGWRFDNNALELLAARKRAEIDKARDQAFAAGLEYEIAGEPDVIQTRPQDQINLLALSAKAQRLIAAGQPDAVFTFRGLSNINRELTSVEMDELALAALAHIESIYQRSWDRKDALAEALEKDSREAIELIHW</sequence>
<protein>
    <submittedName>
        <fullName evidence="2">DUF4376 domain-containing protein</fullName>
    </submittedName>
</protein>
<dbReference type="EMBL" id="JACEFT010000052">
    <property type="protein sequence ID" value="MBA2781166.1"/>
    <property type="molecule type" value="Genomic_DNA"/>
</dbReference>
<organism evidence="2 4">
    <name type="scientific">Billgrantia kenyensis</name>
    <dbReference type="NCBI Taxonomy" id="321266"/>
    <lineage>
        <taxon>Bacteria</taxon>
        <taxon>Pseudomonadati</taxon>
        <taxon>Pseudomonadota</taxon>
        <taxon>Gammaproteobacteria</taxon>
        <taxon>Oceanospirillales</taxon>
        <taxon>Halomonadaceae</taxon>
        <taxon>Billgrantia</taxon>
    </lineage>
</organism>
<evidence type="ECO:0000313" key="2">
    <source>
        <dbReference type="EMBL" id="MBA2781166.1"/>
    </source>
</evidence>
<evidence type="ECO:0000313" key="4">
    <source>
        <dbReference type="Proteomes" id="UP000518091"/>
    </source>
</evidence>